<protein>
    <recommendedName>
        <fullName evidence="1">Reverse transcriptase domain-containing protein</fullName>
    </recommendedName>
</protein>
<dbReference type="Gene3D" id="3.10.10.10">
    <property type="entry name" value="HIV Type 1 Reverse Transcriptase, subunit A, domain 1"/>
    <property type="match status" value="1"/>
</dbReference>
<sequence length="224" mass="25269">MFVVEVRRALQCTNTATHFGLPLETTSGKHLSDLLDLAMTALEENKDVIVDKFPTEPTPSKTIVHSIELIPGQVPLANYPIEPHISPFADPIILVKKKDGIKRMCCDYRGLNETTVRSKYSLPRIYNLSDMLSDATAFSQLDLVSEYHQVEINPEDQEKTAFVTPQGQLGDFILDDISICSKSMEEHQEPVQIVLELSCKAKLYAKKKKGYFVYEADSLLRLHN</sequence>
<dbReference type="InterPro" id="IPR043502">
    <property type="entry name" value="DNA/RNA_pol_sf"/>
</dbReference>
<evidence type="ECO:0000313" key="2">
    <source>
        <dbReference type="EMBL" id="GMM54772.1"/>
    </source>
</evidence>
<reference evidence="2 3" key="1">
    <citation type="journal article" date="2023" name="Elife">
        <title>Identification of key yeast species and microbe-microbe interactions impacting larval growth of Drosophila in the wild.</title>
        <authorList>
            <person name="Mure A."/>
            <person name="Sugiura Y."/>
            <person name="Maeda R."/>
            <person name="Honda K."/>
            <person name="Sakurai N."/>
            <person name="Takahashi Y."/>
            <person name="Watada M."/>
            <person name="Katoh T."/>
            <person name="Gotoh A."/>
            <person name="Gotoh Y."/>
            <person name="Taniguchi I."/>
            <person name="Nakamura K."/>
            <person name="Hayashi T."/>
            <person name="Katayama T."/>
            <person name="Uemura T."/>
            <person name="Hattori Y."/>
        </authorList>
    </citation>
    <scope>NUCLEOTIDE SEQUENCE [LARGE SCALE GENOMIC DNA]</scope>
    <source>
        <strain evidence="2 3">KH-74</strain>
    </source>
</reference>
<dbReference type="PANTHER" id="PTHR24559">
    <property type="entry name" value="TRANSPOSON TY3-I GAG-POL POLYPROTEIN"/>
    <property type="match status" value="1"/>
</dbReference>
<dbReference type="PANTHER" id="PTHR24559:SF444">
    <property type="entry name" value="REVERSE TRANSCRIPTASE DOMAIN-CONTAINING PROTEIN"/>
    <property type="match status" value="1"/>
</dbReference>
<dbReference type="CDD" id="cd01647">
    <property type="entry name" value="RT_LTR"/>
    <property type="match status" value="1"/>
</dbReference>
<feature type="domain" description="Reverse transcriptase" evidence="1">
    <location>
        <begin position="95"/>
        <end position="166"/>
    </location>
</feature>
<comment type="caution">
    <text evidence="2">The sequence shown here is derived from an EMBL/GenBank/DDBJ whole genome shotgun (WGS) entry which is preliminary data.</text>
</comment>
<accession>A0AAV5RVM8</accession>
<dbReference type="AlphaFoldDB" id="A0AAV5RVM8"/>
<evidence type="ECO:0000313" key="3">
    <source>
        <dbReference type="Proteomes" id="UP001377567"/>
    </source>
</evidence>
<dbReference type="Gene3D" id="3.30.70.270">
    <property type="match status" value="1"/>
</dbReference>
<dbReference type="SUPFAM" id="SSF56672">
    <property type="entry name" value="DNA/RNA polymerases"/>
    <property type="match status" value="1"/>
</dbReference>
<dbReference type="EMBL" id="BTGD01000003">
    <property type="protein sequence ID" value="GMM54772.1"/>
    <property type="molecule type" value="Genomic_DNA"/>
</dbReference>
<proteinExistence type="predicted"/>
<keyword evidence="3" id="KW-1185">Reference proteome</keyword>
<gene>
    <name evidence="2" type="ORF">DAKH74_013880</name>
</gene>
<dbReference type="InterPro" id="IPR053134">
    <property type="entry name" value="RNA-dir_DNA_polymerase"/>
</dbReference>
<name>A0AAV5RVM8_MAUHU</name>
<evidence type="ECO:0000259" key="1">
    <source>
        <dbReference type="Pfam" id="PF00078"/>
    </source>
</evidence>
<dbReference type="Proteomes" id="UP001377567">
    <property type="component" value="Unassembled WGS sequence"/>
</dbReference>
<dbReference type="Pfam" id="PF00078">
    <property type="entry name" value="RVT_1"/>
    <property type="match status" value="1"/>
</dbReference>
<organism evidence="2 3">
    <name type="scientific">Maudiozyma humilis</name>
    <name type="common">Sour dough yeast</name>
    <name type="synonym">Kazachstania humilis</name>
    <dbReference type="NCBI Taxonomy" id="51915"/>
    <lineage>
        <taxon>Eukaryota</taxon>
        <taxon>Fungi</taxon>
        <taxon>Dikarya</taxon>
        <taxon>Ascomycota</taxon>
        <taxon>Saccharomycotina</taxon>
        <taxon>Saccharomycetes</taxon>
        <taxon>Saccharomycetales</taxon>
        <taxon>Saccharomycetaceae</taxon>
        <taxon>Maudiozyma</taxon>
    </lineage>
</organism>
<dbReference type="InterPro" id="IPR000477">
    <property type="entry name" value="RT_dom"/>
</dbReference>
<dbReference type="InterPro" id="IPR043128">
    <property type="entry name" value="Rev_trsase/Diguanyl_cyclase"/>
</dbReference>